<dbReference type="InterPro" id="IPR006913">
    <property type="entry name" value="CENP-V/GFA"/>
</dbReference>
<feature type="domain" description="CENP-V/GFA" evidence="5">
    <location>
        <begin position="8"/>
        <end position="118"/>
    </location>
</feature>
<dbReference type="EMBL" id="JQED01000024">
    <property type="protein sequence ID" value="KGJ92023.1"/>
    <property type="molecule type" value="Genomic_DNA"/>
</dbReference>
<keyword evidence="3" id="KW-0862">Zinc</keyword>
<comment type="caution">
    <text evidence="6">The sequence shown here is derived from an EMBL/GenBank/DDBJ whole genome shotgun (WGS) entry which is preliminary data.</text>
</comment>
<dbReference type="PATRIC" id="fig|28229.4.peg.2177"/>
<dbReference type="GO" id="GO:0046872">
    <property type="term" value="F:metal ion binding"/>
    <property type="evidence" value="ECO:0007669"/>
    <property type="project" value="UniProtKB-KW"/>
</dbReference>
<sequence>MLEINYPIKGACQCGQVTYKLLAAPLMVAACHCRQCQKLSTSAFSITAVVNASDVVFSGEMSDWSRLADNGNTNGAKFCPCCGNRIYHFNPNFPDKIKLKPSTLEDTRVIQPTMHIWTSEKQAWFKLPLDLPSHEKQPF</sequence>
<evidence type="ECO:0000256" key="2">
    <source>
        <dbReference type="ARBA" id="ARBA00022723"/>
    </source>
</evidence>
<dbReference type="SUPFAM" id="SSF51316">
    <property type="entry name" value="Mss4-like"/>
    <property type="match status" value="1"/>
</dbReference>
<evidence type="ECO:0000313" key="6">
    <source>
        <dbReference type="EMBL" id="KGJ92023.1"/>
    </source>
</evidence>
<dbReference type="OrthoDB" id="4188830at2"/>
<evidence type="ECO:0000256" key="1">
    <source>
        <dbReference type="ARBA" id="ARBA00005495"/>
    </source>
</evidence>
<evidence type="ECO:0000313" key="7">
    <source>
        <dbReference type="Proteomes" id="UP000029843"/>
    </source>
</evidence>
<proteinExistence type="inferred from homology"/>
<reference evidence="6 7" key="1">
    <citation type="submission" date="2014-08" db="EMBL/GenBank/DDBJ databases">
        <title>Genomic and Phenotypic Diversity of Colwellia psychrerythraea strains from Disparate Marine Basins.</title>
        <authorList>
            <person name="Techtmann S.M."/>
            <person name="Stelling S.C."/>
            <person name="Utturkar S.M."/>
            <person name="Alshibli N."/>
            <person name="Harris A."/>
            <person name="Brown S.D."/>
            <person name="Hazen T.C."/>
        </authorList>
    </citation>
    <scope>NUCLEOTIDE SEQUENCE [LARGE SCALE GENOMIC DNA]</scope>
    <source>
        <strain evidence="6 7">ND2E</strain>
    </source>
</reference>
<gene>
    <name evidence="6" type="ORF">ND2E_3131</name>
</gene>
<dbReference type="Pfam" id="PF04828">
    <property type="entry name" value="GFA"/>
    <property type="match status" value="1"/>
</dbReference>
<dbReference type="PANTHER" id="PTHR33337">
    <property type="entry name" value="GFA DOMAIN-CONTAINING PROTEIN"/>
    <property type="match status" value="1"/>
</dbReference>
<accession>A0A099KQT3</accession>
<dbReference type="RefSeq" id="WP_033093884.1">
    <property type="nucleotide sequence ID" value="NZ_JQED01000024.1"/>
</dbReference>
<evidence type="ECO:0000256" key="4">
    <source>
        <dbReference type="ARBA" id="ARBA00023239"/>
    </source>
</evidence>
<keyword evidence="4" id="KW-0456">Lyase</keyword>
<dbReference type="AlphaFoldDB" id="A0A099KQT3"/>
<dbReference type="PANTHER" id="PTHR33337:SF40">
    <property type="entry name" value="CENP-V_GFA DOMAIN-CONTAINING PROTEIN-RELATED"/>
    <property type="match status" value="1"/>
</dbReference>
<dbReference type="InterPro" id="IPR011057">
    <property type="entry name" value="Mss4-like_sf"/>
</dbReference>
<evidence type="ECO:0000256" key="3">
    <source>
        <dbReference type="ARBA" id="ARBA00022833"/>
    </source>
</evidence>
<dbReference type="GO" id="GO:0016846">
    <property type="term" value="F:carbon-sulfur lyase activity"/>
    <property type="evidence" value="ECO:0007669"/>
    <property type="project" value="InterPro"/>
</dbReference>
<dbReference type="PROSITE" id="PS51891">
    <property type="entry name" value="CENP_V_GFA"/>
    <property type="match status" value="1"/>
</dbReference>
<organism evidence="6 7">
    <name type="scientific">Colwellia psychrerythraea</name>
    <name type="common">Vibrio psychroerythus</name>
    <dbReference type="NCBI Taxonomy" id="28229"/>
    <lineage>
        <taxon>Bacteria</taxon>
        <taxon>Pseudomonadati</taxon>
        <taxon>Pseudomonadota</taxon>
        <taxon>Gammaproteobacteria</taxon>
        <taxon>Alteromonadales</taxon>
        <taxon>Colwelliaceae</taxon>
        <taxon>Colwellia</taxon>
    </lineage>
</organism>
<protein>
    <submittedName>
        <fullName evidence="6">Glutathione-dependent formaldehyde-activating GFA</fullName>
    </submittedName>
</protein>
<dbReference type="Gene3D" id="3.90.1590.10">
    <property type="entry name" value="glutathione-dependent formaldehyde- activating enzyme (gfa)"/>
    <property type="match status" value="1"/>
</dbReference>
<name>A0A099KQT3_COLPS</name>
<dbReference type="Proteomes" id="UP000029843">
    <property type="component" value="Unassembled WGS sequence"/>
</dbReference>
<keyword evidence="2" id="KW-0479">Metal-binding</keyword>
<comment type="similarity">
    <text evidence="1">Belongs to the Gfa family.</text>
</comment>
<evidence type="ECO:0000259" key="5">
    <source>
        <dbReference type="PROSITE" id="PS51891"/>
    </source>
</evidence>